<dbReference type="InterPro" id="IPR002110">
    <property type="entry name" value="Ankyrin_rpt"/>
</dbReference>
<evidence type="ECO:0000313" key="2">
    <source>
        <dbReference type="EMBL" id="KAF2899306.1"/>
    </source>
</evidence>
<dbReference type="PROSITE" id="PS50088">
    <property type="entry name" value="ANK_REPEAT"/>
    <property type="match status" value="1"/>
</dbReference>
<dbReference type="InterPro" id="IPR013761">
    <property type="entry name" value="SAM/pointed_sf"/>
</dbReference>
<dbReference type="InterPro" id="IPR036770">
    <property type="entry name" value="Ankyrin_rpt-contain_sf"/>
</dbReference>
<feature type="repeat" description="ANK" evidence="1">
    <location>
        <begin position="85"/>
        <end position="117"/>
    </location>
</feature>
<dbReference type="Proteomes" id="UP000801492">
    <property type="component" value="Unassembled WGS sequence"/>
</dbReference>
<dbReference type="SUPFAM" id="SSF47769">
    <property type="entry name" value="SAM/Pointed domain"/>
    <property type="match status" value="1"/>
</dbReference>
<accession>A0A8K0D8G2</accession>
<protein>
    <recommendedName>
        <fullName evidence="4">Ankyrin repeat, SAM and basic leucine zipper domain-containing protein 1</fullName>
    </recommendedName>
</protein>
<dbReference type="Gene3D" id="1.25.40.20">
    <property type="entry name" value="Ankyrin repeat-containing domain"/>
    <property type="match status" value="2"/>
</dbReference>
<gene>
    <name evidence="2" type="ORF">ILUMI_06870</name>
</gene>
<comment type="caution">
    <text evidence="2">The sequence shown here is derived from an EMBL/GenBank/DDBJ whole genome shotgun (WGS) entry which is preliminary data.</text>
</comment>
<dbReference type="PANTHER" id="PTHR24157:SF3">
    <property type="entry name" value="ANKYRIN REPEAT, SAM AND BASIC LEUCINE ZIPPER DOMAIN-CONTAINING PROTEIN 1"/>
    <property type="match status" value="1"/>
</dbReference>
<keyword evidence="1" id="KW-0040">ANK repeat</keyword>
<dbReference type="PANTHER" id="PTHR24157">
    <property type="entry name" value="ANKYRIN REPEAT, SAM AND BASIC LEUCINE ZIPPER DOMAIN-CONTAINING PROTEIN 1"/>
    <property type="match status" value="1"/>
</dbReference>
<dbReference type="SUPFAM" id="SSF48403">
    <property type="entry name" value="Ankyrin repeat"/>
    <property type="match status" value="1"/>
</dbReference>
<organism evidence="2 3">
    <name type="scientific">Ignelater luminosus</name>
    <name type="common">Cucubano</name>
    <name type="synonym">Pyrophorus luminosus</name>
    <dbReference type="NCBI Taxonomy" id="2038154"/>
    <lineage>
        <taxon>Eukaryota</taxon>
        <taxon>Metazoa</taxon>
        <taxon>Ecdysozoa</taxon>
        <taxon>Arthropoda</taxon>
        <taxon>Hexapoda</taxon>
        <taxon>Insecta</taxon>
        <taxon>Pterygota</taxon>
        <taxon>Neoptera</taxon>
        <taxon>Endopterygota</taxon>
        <taxon>Coleoptera</taxon>
        <taxon>Polyphaga</taxon>
        <taxon>Elateriformia</taxon>
        <taxon>Elateroidea</taxon>
        <taxon>Elateridae</taxon>
        <taxon>Agrypninae</taxon>
        <taxon>Pyrophorini</taxon>
        <taxon>Ignelater</taxon>
    </lineage>
</organism>
<evidence type="ECO:0000313" key="3">
    <source>
        <dbReference type="Proteomes" id="UP000801492"/>
    </source>
</evidence>
<proteinExistence type="predicted"/>
<keyword evidence="3" id="KW-1185">Reference proteome</keyword>
<dbReference type="GO" id="GO:0071546">
    <property type="term" value="C:pi-body"/>
    <property type="evidence" value="ECO:0007669"/>
    <property type="project" value="TreeGrafter"/>
</dbReference>
<dbReference type="Pfam" id="PF12796">
    <property type="entry name" value="Ank_2"/>
    <property type="match status" value="2"/>
</dbReference>
<dbReference type="AlphaFoldDB" id="A0A8K0D8G2"/>
<reference evidence="2" key="1">
    <citation type="submission" date="2019-08" db="EMBL/GenBank/DDBJ databases">
        <title>The genome of the North American firefly Photinus pyralis.</title>
        <authorList>
            <consortium name="Photinus pyralis genome working group"/>
            <person name="Fallon T.R."/>
            <person name="Sander Lower S.E."/>
            <person name="Weng J.-K."/>
        </authorList>
    </citation>
    <scope>NUCLEOTIDE SEQUENCE</scope>
    <source>
        <strain evidence="2">TRF0915ILg1</strain>
        <tissue evidence="2">Whole body</tissue>
    </source>
</reference>
<dbReference type="PROSITE" id="PS50297">
    <property type="entry name" value="ANK_REP_REGION"/>
    <property type="match status" value="1"/>
</dbReference>
<sequence length="460" mass="51747">MAYPAGFSSDEDEFGGFLSDDSDDLDLADAVQFEAGAQQEQNVGEPQLTMEQKLNNLFYAIMNGNVEQVTSSLENGLDINVVVRDGWSAILLAASIGNSDIVRELINRGADVNSHKDRYTALMAACNCPESTSPASKCLDIVTQLIEHGAAIDATTRTRKTAFMFAASNGSIEIISKLLSCTNNRTNILNAEDNQGWDAMHYNKPQVVKLLLEEGLNPNKMDVRGTTPINYAIMGEHADIIEMFAIEEDTSTTIQDTYYEIETIFDTQFPNEKPQFYLDICRMLYGMKCENLAAKFANVSLLDFLCLNNKTLIELGINIPYQRQRIVTGLYKYHKHLYKQKSIPVIPKDSTYSTIDVSNAIISAVRQLISMEASLRYISYHDVNIHNKKSMPTYIVREKLCKLKKTATALHNLIEVWDTNNPPADLISKDSKKRLPRWLKWFACLNILTVTIIVVNKIRD</sequence>
<dbReference type="EMBL" id="VTPC01002897">
    <property type="protein sequence ID" value="KAF2899306.1"/>
    <property type="molecule type" value="Genomic_DNA"/>
</dbReference>
<evidence type="ECO:0000256" key="1">
    <source>
        <dbReference type="PROSITE-ProRule" id="PRU00023"/>
    </source>
</evidence>
<dbReference type="OrthoDB" id="439236at2759"/>
<dbReference type="SMART" id="SM00248">
    <property type="entry name" value="ANK"/>
    <property type="match status" value="6"/>
</dbReference>
<name>A0A8K0D8G2_IGNLU</name>
<evidence type="ECO:0008006" key="4">
    <source>
        <dbReference type="Google" id="ProtNLM"/>
    </source>
</evidence>